<comment type="similarity">
    <text evidence="8">Belongs to the ZipA family.</text>
</comment>
<keyword evidence="1 9" id="KW-1003">Cell membrane</keyword>
<keyword evidence="4 9" id="KW-0812">Transmembrane</keyword>
<name>A0A2X0V6Q9_9GAMM</name>
<dbReference type="PANTHER" id="PTHR38685">
    <property type="entry name" value="CELL DIVISION PROTEIN ZIPA"/>
    <property type="match status" value="1"/>
</dbReference>
<dbReference type="PANTHER" id="PTHR38685:SF1">
    <property type="entry name" value="CELL DIVISION PROTEIN ZIPA"/>
    <property type="match status" value="1"/>
</dbReference>
<evidence type="ECO:0000259" key="11">
    <source>
        <dbReference type="SMART" id="SM00771"/>
    </source>
</evidence>
<evidence type="ECO:0000256" key="4">
    <source>
        <dbReference type="ARBA" id="ARBA00022692"/>
    </source>
</evidence>
<keyword evidence="7 8" id="KW-0131">Cell cycle</keyword>
<protein>
    <recommendedName>
        <fullName evidence="8">Cell division protein ZipA</fullName>
    </recommendedName>
</protein>
<organism evidence="12 13">
    <name type="scientific">Anaerobiospirillum thomasii</name>
    <dbReference type="NCBI Taxonomy" id="179995"/>
    <lineage>
        <taxon>Bacteria</taxon>
        <taxon>Pseudomonadati</taxon>
        <taxon>Pseudomonadota</taxon>
        <taxon>Gammaproteobacteria</taxon>
        <taxon>Aeromonadales</taxon>
        <taxon>Succinivibrionaceae</taxon>
        <taxon>Anaerobiospirillum</taxon>
    </lineage>
</organism>
<dbReference type="InterPro" id="IPR011919">
    <property type="entry name" value="Cell_div_ZipA"/>
</dbReference>
<evidence type="ECO:0000256" key="1">
    <source>
        <dbReference type="ARBA" id="ARBA00022475"/>
    </source>
</evidence>
<dbReference type="GO" id="GO:0032153">
    <property type="term" value="C:cell division site"/>
    <property type="evidence" value="ECO:0007669"/>
    <property type="project" value="TreeGrafter"/>
</dbReference>
<evidence type="ECO:0000256" key="6">
    <source>
        <dbReference type="ARBA" id="ARBA00023136"/>
    </source>
</evidence>
<dbReference type="Gene3D" id="3.30.1400.10">
    <property type="entry name" value="ZipA, C-terminal FtsZ-binding domain"/>
    <property type="match status" value="1"/>
</dbReference>
<comment type="subcellular location">
    <subcellularLocation>
        <location evidence="9">Cell inner membrane</location>
        <topology evidence="9">Single-pass type I membrane protein</topology>
    </subcellularLocation>
</comment>
<dbReference type="SUPFAM" id="SSF64383">
    <property type="entry name" value="Cell-division protein ZipA, C-terminal domain"/>
    <property type="match status" value="1"/>
</dbReference>
<keyword evidence="6 9" id="KW-0472">Membrane</keyword>
<dbReference type="InterPro" id="IPR007449">
    <property type="entry name" value="ZipA_FtsZ-bd_C"/>
</dbReference>
<dbReference type="EMBL" id="UAPV01000001">
    <property type="protein sequence ID" value="SPT68796.1"/>
    <property type="molecule type" value="Genomic_DNA"/>
</dbReference>
<evidence type="ECO:0000256" key="9">
    <source>
        <dbReference type="RuleBase" id="RU003613"/>
    </source>
</evidence>
<accession>A0A2X0V6Q9</accession>
<dbReference type="SMART" id="SM00771">
    <property type="entry name" value="ZipA_C"/>
    <property type="match status" value="1"/>
</dbReference>
<dbReference type="Proteomes" id="UP000250086">
    <property type="component" value="Unassembled WGS sequence"/>
</dbReference>
<keyword evidence="5 10" id="KW-1133">Transmembrane helix</keyword>
<evidence type="ECO:0000256" key="2">
    <source>
        <dbReference type="ARBA" id="ARBA00022519"/>
    </source>
</evidence>
<dbReference type="Pfam" id="PF04354">
    <property type="entry name" value="ZipA_C"/>
    <property type="match status" value="1"/>
</dbReference>
<gene>
    <name evidence="12" type="ORF">NCTC13093_00133</name>
</gene>
<feature type="domain" description="ZipA C-terminal FtsZ-binding" evidence="11">
    <location>
        <begin position="115"/>
        <end position="238"/>
    </location>
</feature>
<reference evidence="12 13" key="1">
    <citation type="submission" date="2018-06" db="EMBL/GenBank/DDBJ databases">
        <authorList>
            <consortium name="Pathogen Informatics"/>
            <person name="Doyle S."/>
        </authorList>
    </citation>
    <scope>NUCLEOTIDE SEQUENCE [LARGE SCALE GENOMIC DNA]</scope>
    <source>
        <strain evidence="12 13">NCTC13093</strain>
    </source>
</reference>
<evidence type="ECO:0000313" key="12">
    <source>
        <dbReference type="EMBL" id="SPT68796.1"/>
    </source>
</evidence>
<keyword evidence="2 9" id="KW-0997">Cell inner membrane</keyword>
<dbReference type="GO" id="GO:0000917">
    <property type="term" value="P:division septum assembly"/>
    <property type="evidence" value="ECO:0007669"/>
    <property type="project" value="TreeGrafter"/>
</dbReference>
<proteinExistence type="inferred from homology"/>
<keyword evidence="3 8" id="KW-0132">Cell division</keyword>
<dbReference type="InterPro" id="IPR036765">
    <property type="entry name" value="ZipA_FtsZ-bd_C_sf"/>
</dbReference>
<evidence type="ECO:0000256" key="8">
    <source>
        <dbReference type="RuleBase" id="RU003612"/>
    </source>
</evidence>
<keyword evidence="13" id="KW-1185">Reference proteome</keyword>
<dbReference type="AlphaFoldDB" id="A0A2X0V6Q9"/>
<evidence type="ECO:0000313" key="13">
    <source>
        <dbReference type="Proteomes" id="UP000250086"/>
    </source>
</evidence>
<dbReference type="RefSeq" id="WP_113743010.1">
    <property type="nucleotide sequence ID" value="NZ_UAPU01000005.1"/>
</dbReference>
<comment type="function">
    <text evidence="8">Essential cell division protein that stabilizes the FtsZ protofilaments by cross-linking them and that serves as a cytoplasmic membrane anchor for the Z ring. Also required for the recruitment to the septal ring of downstream cell division proteins.</text>
</comment>
<evidence type="ECO:0000256" key="10">
    <source>
        <dbReference type="SAM" id="Phobius"/>
    </source>
</evidence>
<evidence type="ECO:0000256" key="5">
    <source>
        <dbReference type="ARBA" id="ARBA00022989"/>
    </source>
</evidence>
<dbReference type="GO" id="GO:0005886">
    <property type="term" value="C:plasma membrane"/>
    <property type="evidence" value="ECO:0007669"/>
    <property type="project" value="UniProtKB-SubCell"/>
</dbReference>
<sequence length="245" mass="27532">MSFNDPVAIILVVGAISIFAFLIHGLYFSGRSNNVKLSSENKHKLSDSMNENVAKVRIVEAGPKRGTHNATVNFDNSAKEAINCNIQTINDSKIENIATPVSAIEPCAWSQSYEINLVAPEGKSYIGADIEEICAAYGILRGNMDIFYVYEDPNTRADEVFRICSLEPPYSFPQDMKNYKTRALALYMNLPHKGKGYPYFKSIRMCANIFIQRLGGHLEDNYHNELTEERLDAMADGLRKYDEQA</sequence>
<evidence type="ECO:0000256" key="3">
    <source>
        <dbReference type="ARBA" id="ARBA00022618"/>
    </source>
</evidence>
<feature type="transmembrane region" description="Helical" evidence="10">
    <location>
        <begin position="6"/>
        <end position="28"/>
    </location>
</feature>
<evidence type="ECO:0000256" key="7">
    <source>
        <dbReference type="ARBA" id="ARBA00023306"/>
    </source>
</evidence>
<dbReference type="OrthoDB" id="7056633at2"/>